<evidence type="ECO:0000313" key="3">
    <source>
        <dbReference type="Proteomes" id="UP000230449"/>
    </source>
</evidence>
<evidence type="ECO:0008006" key="4">
    <source>
        <dbReference type="Google" id="ProtNLM"/>
    </source>
</evidence>
<sequence>MYDPPPGYDDLMHDCGGDDPPVDPVYRELEVPGIGTVRARPPMPNAVGALAMAARSGIDPVRQVDYLGLFVRNHLAPGEMERLLIGQMEGQYPTDAIQQVAKAVSVWGTARPTRRSSR</sequence>
<dbReference type="Proteomes" id="UP000230449">
    <property type="component" value="Segment"/>
</dbReference>
<proteinExistence type="predicted"/>
<reference evidence="2 3" key="1">
    <citation type="submission" date="2014-06" db="EMBL/GenBank/DDBJ databases">
        <authorList>
            <person name="Pfaffle P.K."/>
            <person name="Tobiason D.M."/>
            <person name="Arnold K."/>
            <person name="Ash A."/>
            <person name="Austin Q."/>
            <person name="Brahm K."/>
            <person name="Carberry B."/>
            <person name="Grant J."/>
            <person name="Leckie K."/>
            <person name="Meder A."/>
            <person name="Newsom A."/>
            <person name="Reinecke M."/>
            <person name="Rognrud K."/>
            <person name="Serrano M.G."/>
            <person name="Buck G."/>
            <person name="Lee V."/>
            <person name="Wang Y."/>
            <person name="Carvalho R."/>
            <person name="Voegtly L."/>
            <person name="Shi R."/>
            <person name="Duckworth R."/>
            <person name="Johnson A."/>
            <person name="Loviza R."/>
            <person name="Walstead R."/>
            <person name="Shah Z."/>
            <person name="Kiflezghi M."/>
            <person name="Wade K."/>
            <person name="Anders K.R."/>
            <person name="Braun M.A."/>
            <person name="Delesalle V.A."/>
            <person name="Hughes L.E."/>
            <person name="Ware V.C."/>
            <person name="Bradley K.W."/>
            <person name="Barker L.P."/>
            <person name="Asai D.J."/>
            <person name="Bowman C.A."/>
            <person name="Russell D.A."/>
            <person name="Pope W.H."/>
            <person name="Jacobs-Sera D."/>
            <person name="Hendrix R.W."/>
            <person name="Hatfull G.F."/>
        </authorList>
    </citation>
    <scope>NUCLEOTIDE SEQUENCE [LARGE SCALE GENOMIC DNA]</scope>
</reference>
<dbReference type="EMBL" id="KM101117">
    <property type="protein sequence ID" value="AIK68814.1"/>
    <property type="molecule type" value="Genomic_DNA"/>
</dbReference>
<feature type="region of interest" description="Disordered" evidence="1">
    <location>
        <begin position="1"/>
        <end position="21"/>
    </location>
</feature>
<dbReference type="Pfam" id="PF23781">
    <property type="entry name" value="Phage_TAC_16"/>
    <property type="match status" value="1"/>
</dbReference>
<accession>A0A076YQS7</accession>
<evidence type="ECO:0000256" key="1">
    <source>
        <dbReference type="SAM" id="MobiDB-lite"/>
    </source>
</evidence>
<organism evidence="2 3">
    <name type="scientific">Mycobacterium phage LizLemon</name>
    <dbReference type="NCBI Taxonomy" id="1527533"/>
    <lineage>
        <taxon>Viruses</taxon>
        <taxon>Duplodnaviria</taxon>
        <taxon>Heunggongvirae</taxon>
        <taxon>Uroviricota</taxon>
        <taxon>Caudoviricetes</taxon>
        <taxon>Bclasvirinae</taxon>
        <taxon>Rosebushvirus</taxon>
        <taxon>Rosebushvirus rosebush</taxon>
    </lineage>
</organism>
<name>A0A076YQS7_9CAUD</name>
<evidence type="ECO:0000313" key="2">
    <source>
        <dbReference type="EMBL" id="AIK68814.1"/>
    </source>
</evidence>
<protein>
    <recommendedName>
        <fullName evidence="4">Tail assembly chaperone</fullName>
    </recommendedName>
</protein>
<dbReference type="InterPro" id="IPR056927">
    <property type="entry name" value="Phage_TAC"/>
</dbReference>
<gene>
    <name evidence="2" type="ORF">PBI_LIZLEMON_40</name>
</gene>